<evidence type="ECO:0000313" key="6">
    <source>
        <dbReference type="Proteomes" id="UP000245119"/>
    </source>
</evidence>
<dbReference type="OrthoDB" id="5983572at2759"/>
<keyword evidence="6" id="KW-1185">Reference proteome</keyword>
<feature type="compositionally biased region" description="Low complexity" evidence="3">
    <location>
        <begin position="343"/>
        <end position="379"/>
    </location>
</feature>
<organism evidence="5 6">
    <name type="scientific">Pomacea canaliculata</name>
    <name type="common">Golden apple snail</name>
    <dbReference type="NCBI Taxonomy" id="400727"/>
    <lineage>
        <taxon>Eukaryota</taxon>
        <taxon>Metazoa</taxon>
        <taxon>Spiralia</taxon>
        <taxon>Lophotrochozoa</taxon>
        <taxon>Mollusca</taxon>
        <taxon>Gastropoda</taxon>
        <taxon>Caenogastropoda</taxon>
        <taxon>Architaenioglossa</taxon>
        <taxon>Ampullarioidea</taxon>
        <taxon>Ampullariidae</taxon>
        <taxon>Pomacea</taxon>
    </lineage>
</organism>
<dbReference type="PROSITE" id="PS50002">
    <property type="entry name" value="SH3"/>
    <property type="match status" value="1"/>
</dbReference>
<reference evidence="5 6" key="1">
    <citation type="submission" date="2018-04" db="EMBL/GenBank/DDBJ databases">
        <title>The genome of golden apple snail Pomacea canaliculata provides insight into stress tolerance and invasive adaptation.</title>
        <authorList>
            <person name="Liu C."/>
            <person name="Liu B."/>
            <person name="Ren Y."/>
            <person name="Zhang Y."/>
            <person name="Wang H."/>
            <person name="Li S."/>
            <person name="Jiang F."/>
            <person name="Yin L."/>
            <person name="Zhang G."/>
            <person name="Qian W."/>
            <person name="Fan W."/>
        </authorList>
    </citation>
    <scope>NUCLEOTIDE SEQUENCE [LARGE SCALE GENOMIC DNA]</scope>
    <source>
        <strain evidence="5">SZHN2017</strain>
        <tissue evidence="5">Muscle</tissue>
    </source>
</reference>
<dbReference type="GO" id="GO:0005737">
    <property type="term" value="C:cytoplasm"/>
    <property type="evidence" value="ECO:0007669"/>
    <property type="project" value="TreeGrafter"/>
</dbReference>
<sequence length="412" mass="44624">MCLEDAAHLRFNSGWKGDIVPAGFHTIHLVSRPRGCDSDKARCDSNPLQPGQHSWMMFLAKALYDNIAESPDELAFRRGDVLTVMEQNTSGLDGWWLCSLRGRQGIAPGNRLKILSGMVDGLSSGKAAGQQTDSELVAQKEWRRSLEKSPNKVVTPQKKGEVYVYKQPNRSMEDYDVPPSRYFPPSKESSPEPRGYDVYDTPNSRPAPAGSSSLYDTPPSSKRASCERTPPGSHRASLDSNTLGPARRLSGEQVSHTPPSSKRSSADGGVPVERHYETPPSSKRASLERILSDDNPTYDIPSSSKSMELPLSMSSSETAYDSPSYRRLSRDSTGTGNRASLLSTASTESCLSGSSSQLASNRLSAASASLPDSARSSLDASLHDAYDLPPREARALKQLSMDFGAGTVRHAG</sequence>
<dbReference type="Pfam" id="PF14604">
    <property type="entry name" value="SH3_9"/>
    <property type="match status" value="1"/>
</dbReference>
<feature type="compositionally biased region" description="Low complexity" evidence="3">
    <location>
        <begin position="301"/>
        <end position="317"/>
    </location>
</feature>
<feature type="compositionally biased region" description="Polar residues" evidence="3">
    <location>
        <begin position="210"/>
        <end position="223"/>
    </location>
</feature>
<dbReference type="CDD" id="cd11844">
    <property type="entry name" value="SH3_CAS"/>
    <property type="match status" value="1"/>
</dbReference>
<dbReference type="EMBL" id="PZQS01000012">
    <property type="protein sequence ID" value="PVD21363.1"/>
    <property type="molecule type" value="Genomic_DNA"/>
</dbReference>
<feature type="compositionally biased region" description="Polar residues" evidence="3">
    <location>
        <begin position="252"/>
        <end position="263"/>
    </location>
</feature>
<evidence type="ECO:0000313" key="5">
    <source>
        <dbReference type="EMBL" id="PVD21363.1"/>
    </source>
</evidence>
<dbReference type="SUPFAM" id="SSF50044">
    <property type="entry name" value="SH3-domain"/>
    <property type="match status" value="1"/>
</dbReference>
<proteinExistence type="predicted"/>
<dbReference type="InterPro" id="IPR001452">
    <property type="entry name" value="SH3_domain"/>
</dbReference>
<dbReference type="AlphaFoldDB" id="A0A2T7NJL7"/>
<dbReference type="PANTHER" id="PTHR10654:SF18">
    <property type="entry name" value="IP17195P"/>
    <property type="match status" value="1"/>
</dbReference>
<protein>
    <recommendedName>
        <fullName evidence="4">SH3 domain-containing protein</fullName>
    </recommendedName>
</protein>
<evidence type="ECO:0000256" key="2">
    <source>
        <dbReference type="PROSITE-ProRule" id="PRU00192"/>
    </source>
</evidence>
<dbReference type="STRING" id="400727.A0A2T7NJL7"/>
<feature type="compositionally biased region" description="Basic and acidic residues" evidence="3">
    <location>
        <begin position="141"/>
        <end position="150"/>
    </location>
</feature>
<gene>
    <name evidence="5" type="ORF">C0Q70_19536</name>
</gene>
<keyword evidence="1 2" id="KW-0728">SH3 domain</keyword>
<dbReference type="GO" id="GO:0016477">
    <property type="term" value="P:cell migration"/>
    <property type="evidence" value="ECO:0007669"/>
    <property type="project" value="TreeGrafter"/>
</dbReference>
<accession>A0A2T7NJL7</accession>
<dbReference type="InterPro" id="IPR037362">
    <property type="entry name" value="CAS_fam"/>
</dbReference>
<name>A0A2T7NJL7_POMCA</name>
<dbReference type="PANTHER" id="PTHR10654">
    <property type="entry name" value="CAS SCAFFOLDING PROTEIN"/>
    <property type="match status" value="1"/>
</dbReference>
<feature type="compositionally biased region" description="Polar residues" evidence="3">
    <location>
        <begin position="331"/>
        <end position="342"/>
    </location>
</feature>
<dbReference type="InterPro" id="IPR036028">
    <property type="entry name" value="SH3-like_dom_sf"/>
</dbReference>
<evidence type="ECO:0000259" key="4">
    <source>
        <dbReference type="PROSITE" id="PS50002"/>
    </source>
</evidence>
<dbReference type="FunFam" id="2.30.30.40:FF:000009">
    <property type="entry name" value="Breast cancer anti-estrogen resistance 1"/>
    <property type="match status" value="1"/>
</dbReference>
<dbReference type="GO" id="GO:0007169">
    <property type="term" value="P:cell surface receptor protein tyrosine kinase signaling pathway"/>
    <property type="evidence" value="ECO:0007669"/>
    <property type="project" value="TreeGrafter"/>
</dbReference>
<evidence type="ECO:0000256" key="3">
    <source>
        <dbReference type="SAM" id="MobiDB-lite"/>
    </source>
</evidence>
<feature type="region of interest" description="Disordered" evidence="3">
    <location>
        <begin position="141"/>
        <end position="379"/>
    </location>
</feature>
<evidence type="ECO:0000256" key="1">
    <source>
        <dbReference type="ARBA" id="ARBA00022443"/>
    </source>
</evidence>
<feature type="domain" description="SH3" evidence="4">
    <location>
        <begin position="55"/>
        <end position="117"/>
    </location>
</feature>
<dbReference type="Gene3D" id="2.30.30.40">
    <property type="entry name" value="SH3 Domains"/>
    <property type="match status" value="1"/>
</dbReference>
<dbReference type="SMART" id="SM00326">
    <property type="entry name" value="SH3"/>
    <property type="match status" value="1"/>
</dbReference>
<comment type="caution">
    <text evidence="5">The sequence shown here is derived from an EMBL/GenBank/DDBJ whole genome shotgun (WGS) entry which is preliminary data.</text>
</comment>
<dbReference type="GO" id="GO:0005886">
    <property type="term" value="C:plasma membrane"/>
    <property type="evidence" value="ECO:0007669"/>
    <property type="project" value="TreeGrafter"/>
</dbReference>
<dbReference type="Proteomes" id="UP000245119">
    <property type="component" value="Linkage Group LG12"/>
</dbReference>